<dbReference type="EMBL" id="FNHH01000003">
    <property type="protein sequence ID" value="SDL90629.1"/>
    <property type="molecule type" value="Genomic_DNA"/>
</dbReference>
<organism evidence="1 2">
    <name type="scientific">Daejeonella rubra</name>
    <dbReference type="NCBI Taxonomy" id="990371"/>
    <lineage>
        <taxon>Bacteria</taxon>
        <taxon>Pseudomonadati</taxon>
        <taxon>Bacteroidota</taxon>
        <taxon>Sphingobacteriia</taxon>
        <taxon>Sphingobacteriales</taxon>
        <taxon>Sphingobacteriaceae</taxon>
        <taxon>Daejeonella</taxon>
    </lineage>
</organism>
<protein>
    <recommendedName>
        <fullName evidence="3">Lipoprotein</fullName>
    </recommendedName>
</protein>
<evidence type="ECO:0000313" key="1">
    <source>
        <dbReference type="EMBL" id="SDL90629.1"/>
    </source>
</evidence>
<evidence type="ECO:0000313" key="2">
    <source>
        <dbReference type="Proteomes" id="UP000199226"/>
    </source>
</evidence>
<dbReference type="RefSeq" id="WP_090700166.1">
    <property type="nucleotide sequence ID" value="NZ_FNHH01000003.1"/>
</dbReference>
<name>A0A1G9NW58_9SPHI</name>
<dbReference type="Proteomes" id="UP000199226">
    <property type="component" value="Unassembled WGS sequence"/>
</dbReference>
<dbReference type="PROSITE" id="PS51257">
    <property type="entry name" value="PROKAR_LIPOPROTEIN"/>
    <property type="match status" value="1"/>
</dbReference>
<sequence>MKVFNILILAAFFASCNSQEKDTEKTSSQKTEQEKSSAINCYEFVGEADTVTLKVTHAGDSISGYLVYDFKEKDKNTGTILGIMNGNILVADYTFMSEGIQSTRQVAFRLEGNTFIEGYGESFSQNDKVYFKNIDSLKFDSFFKLIEIDCQ</sequence>
<gene>
    <name evidence="1" type="ORF">SAMN05421813_103201</name>
</gene>
<reference evidence="2" key="1">
    <citation type="submission" date="2016-10" db="EMBL/GenBank/DDBJ databases">
        <authorList>
            <person name="Varghese N."/>
            <person name="Submissions S."/>
        </authorList>
    </citation>
    <scope>NUCLEOTIDE SEQUENCE [LARGE SCALE GENOMIC DNA]</scope>
    <source>
        <strain evidence="2">DSM 24536</strain>
    </source>
</reference>
<accession>A0A1G9NW58</accession>
<dbReference type="STRING" id="990371.SAMN05421813_103201"/>
<dbReference type="OrthoDB" id="794403at2"/>
<proteinExistence type="predicted"/>
<keyword evidence="2" id="KW-1185">Reference proteome</keyword>
<dbReference type="AlphaFoldDB" id="A0A1G9NW58"/>
<evidence type="ECO:0008006" key="3">
    <source>
        <dbReference type="Google" id="ProtNLM"/>
    </source>
</evidence>